<dbReference type="Proteomes" id="UP000014974">
    <property type="component" value="Unassembled WGS sequence"/>
</dbReference>
<keyword evidence="1" id="KW-0472">Membrane</keyword>
<proteinExistence type="predicted"/>
<feature type="transmembrane region" description="Helical" evidence="1">
    <location>
        <begin position="134"/>
        <end position="155"/>
    </location>
</feature>
<dbReference type="AlphaFoldDB" id="S7V902"/>
<keyword evidence="1" id="KW-0812">Transmembrane</keyword>
<dbReference type="eggNOG" id="COG0668">
    <property type="taxonomic scope" value="Bacteria"/>
</dbReference>
<evidence type="ECO:0000313" key="2">
    <source>
        <dbReference type="EMBL" id="EPR66062.1"/>
    </source>
</evidence>
<name>S7V902_9BACT</name>
<feature type="transmembrane region" description="Helical" evidence="1">
    <location>
        <begin position="60"/>
        <end position="77"/>
    </location>
</feature>
<dbReference type="Gene3D" id="1.10.287.1260">
    <property type="match status" value="1"/>
</dbReference>
<organism evidence="2 3">
    <name type="scientific">Cyclobacterium qasimii M12-11B</name>
    <dbReference type="NCBI Taxonomy" id="641524"/>
    <lineage>
        <taxon>Bacteria</taxon>
        <taxon>Pseudomonadati</taxon>
        <taxon>Bacteroidota</taxon>
        <taxon>Cytophagia</taxon>
        <taxon>Cytophagales</taxon>
        <taxon>Cyclobacteriaceae</taxon>
        <taxon>Cyclobacterium</taxon>
    </lineage>
</organism>
<protein>
    <submittedName>
        <fullName evidence="2">Small-conductance mechanosensitive channel</fullName>
    </submittedName>
</protein>
<gene>
    <name evidence="2" type="ORF">ADICYQ_4760</name>
</gene>
<evidence type="ECO:0000256" key="1">
    <source>
        <dbReference type="SAM" id="Phobius"/>
    </source>
</evidence>
<accession>S7V902</accession>
<keyword evidence="1" id="KW-1133">Transmembrane helix</keyword>
<dbReference type="STRING" id="641524.ADICYQ_4760"/>
<sequence length="199" mass="22830">MYTTTSTYIGKMSWLSYSVAFLACLMLGLALQWVIYTLFKASNTKSPTVLKTQLLKHLKKPSKFLVSILLIFIYLNFLELTDIWYRLIEAIIIINCMWLLIEFLRSVEKDIQHKFEKATGHNSKDRKILTQIRFIKNMAFIIIVTHAITLILWNIPTTKKIGETILTSSGIIGVNSGPLVQKPMVDLLVTETNEPTSKY</sequence>
<dbReference type="EMBL" id="ATNM01000156">
    <property type="protein sequence ID" value="EPR66062.1"/>
    <property type="molecule type" value="Genomic_DNA"/>
</dbReference>
<evidence type="ECO:0000313" key="3">
    <source>
        <dbReference type="Proteomes" id="UP000014974"/>
    </source>
</evidence>
<reference evidence="2 3" key="1">
    <citation type="journal article" date="2013" name="Genome Announc.">
        <title>Draft Genome Sequence of Cyclobacterium qasimii Strain M12-11BT, Isolated from Arctic Marine Sediment.</title>
        <authorList>
            <person name="Shivaji S."/>
            <person name="Ara S."/>
            <person name="Singh A."/>
            <person name="Kumar Pinnaka A."/>
        </authorList>
    </citation>
    <scope>NUCLEOTIDE SEQUENCE [LARGE SCALE GENOMIC DNA]</scope>
    <source>
        <strain evidence="2 3">M12-11B</strain>
    </source>
</reference>
<feature type="transmembrane region" description="Helical" evidence="1">
    <location>
        <begin position="14"/>
        <end position="39"/>
    </location>
</feature>
<comment type="caution">
    <text evidence="2">The sequence shown here is derived from an EMBL/GenBank/DDBJ whole genome shotgun (WGS) entry which is preliminary data.</text>
</comment>